<evidence type="ECO:0000256" key="4">
    <source>
        <dbReference type="ARBA" id="ARBA00022722"/>
    </source>
</evidence>
<feature type="domain" description="S1 motif" evidence="9">
    <location>
        <begin position="639"/>
        <end position="720"/>
    </location>
</feature>
<name>A0A3B0SGX4_9ZZZZ</name>
<dbReference type="EC" id="3.1.13.1" evidence="2"/>
<evidence type="ECO:0000259" key="9">
    <source>
        <dbReference type="PROSITE" id="PS50126"/>
    </source>
</evidence>
<protein>
    <recommendedName>
        <fullName evidence="2">exoribonuclease II</fullName>
        <ecNumber evidence="2">3.1.13.1</ecNumber>
    </recommendedName>
</protein>
<evidence type="ECO:0000256" key="3">
    <source>
        <dbReference type="ARBA" id="ARBA00022490"/>
    </source>
</evidence>
<dbReference type="PANTHER" id="PTHR23355:SF9">
    <property type="entry name" value="DIS3-LIKE EXONUCLEASE 2"/>
    <property type="match status" value="1"/>
</dbReference>
<feature type="region of interest" description="Disordered" evidence="8">
    <location>
        <begin position="728"/>
        <end position="753"/>
    </location>
</feature>
<dbReference type="AlphaFoldDB" id="A0A3B0SGX4"/>
<dbReference type="InterPro" id="IPR011805">
    <property type="entry name" value="RNase_R"/>
</dbReference>
<dbReference type="Pfam" id="PF00773">
    <property type="entry name" value="RNB"/>
    <property type="match status" value="1"/>
</dbReference>
<evidence type="ECO:0000256" key="7">
    <source>
        <dbReference type="ARBA" id="ARBA00022884"/>
    </source>
</evidence>
<dbReference type="SMART" id="SM00955">
    <property type="entry name" value="RNB"/>
    <property type="match status" value="1"/>
</dbReference>
<comment type="catalytic activity">
    <reaction evidence="1">
        <text>Exonucleolytic cleavage in the 3'- to 5'-direction to yield nucleoside 5'-phosphates.</text>
        <dbReference type="EC" id="3.1.13.1"/>
    </reaction>
</comment>
<evidence type="ECO:0000256" key="1">
    <source>
        <dbReference type="ARBA" id="ARBA00001849"/>
    </source>
</evidence>
<dbReference type="NCBIfam" id="TIGR02063">
    <property type="entry name" value="RNase_R"/>
    <property type="match status" value="1"/>
</dbReference>
<keyword evidence="6" id="KW-0269">Exonuclease</keyword>
<evidence type="ECO:0000313" key="10">
    <source>
        <dbReference type="EMBL" id="VAV94195.1"/>
    </source>
</evidence>
<dbReference type="NCBIfam" id="TIGR00358">
    <property type="entry name" value="3_prime_RNase"/>
    <property type="match status" value="1"/>
</dbReference>
<dbReference type="InterPro" id="IPR001900">
    <property type="entry name" value="RNase_II/R"/>
</dbReference>
<gene>
    <name evidence="10" type="ORF">MNBD_ALPHA02-739</name>
</gene>
<dbReference type="GO" id="GO:0003723">
    <property type="term" value="F:RNA binding"/>
    <property type="evidence" value="ECO:0007669"/>
    <property type="project" value="UniProtKB-KW"/>
</dbReference>
<dbReference type="Gene3D" id="2.40.50.140">
    <property type="entry name" value="Nucleic acid-binding proteins"/>
    <property type="match status" value="1"/>
</dbReference>
<organism evidence="10">
    <name type="scientific">hydrothermal vent metagenome</name>
    <dbReference type="NCBI Taxonomy" id="652676"/>
    <lineage>
        <taxon>unclassified sequences</taxon>
        <taxon>metagenomes</taxon>
        <taxon>ecological metagenomes</taxon>
    </lineage>
</organism>
<keyword evidence="7" id="KW-0694">RNA-binding</keyword>
<evidence type="ECO:0000256" key="6">
    <source>
        <dbReference type="ARBA" id="ARBA00022839"/>
    </source>
</evidence>
<dbReference type="InterPro" id="IPR040476">
    <property type="entry name" value="CSD2"/>
</dbReference>
<dbReference type="CDD" id="cd04471">
    <property type="entry name" value="S1_RNase_R"/>
    <property type="match status" value="1"/>
</dbReference>
<dbReference type="InterPro" id="IPR012340">
    <property type="entry name" value="NA-bd_OB-fold"/>
</dbReference>
<sequence>MTSKAKAPFPTKDDILAYVKDNPGKLSKRDISKAFHIRGDQRVLLKKLLREMTADGLLDKGHKGRIHAGGDLPPVCVIEVTGLDKMGDLMARPVNLKEVKTPPPITIFAEDKRGNLAVHDQALVRLSRDKDRKEVAYVARVIRKLERATSLVMGVFRAEDDNIAHVQPTDKKNRNSYLIAKSDWNGAKDGELVLVDAKISKSSRRHMGPKRAIVKECLGTLDEPKSISLIAIHAHGILTEFSPQALEEAENSIPPILGDRTDLRAYPLITVDPADARDHDDAIWAEKDTDPKNEGGWHVIIAIADVAHYVTPGSGLEKDARERGNSTYFPDRVVPMLPESLSNGLCSLKEGEDRYCLAVHIWFDERGKKIRHKYVRGLMRSAAGLSYDEFQSAHDGQVSDRAAPLMDSVIEPLYAAYACLKKGRDYREPLDLVMPERKIELDDKGNVTGIHPRQALEAHKLVEEFMIQANVAAAEELEIKGWPCIYRVHEQPGEEKLNALREFLASLGYSFAKGMVQKPKLFNNILRKVKDSPHSEVINIIILRTQSQAIYSTDNLGHFGLSLGRYAHFTSPIRRFADLMVHRALIGALRLGKDGLAKQDREKLVETADHISKTERISMIAERESTDRYVAAYMGQHVGEQFDARIAGVSRAGLFVAFEETGGDGFIPVSSMTGDYFRHDKDLHLLEGEYTGIIYQLGDKVTVRLKEANRMTGGLLCELIDENLLAKSGPKKSRVRKPHRGRGGHKNSRRQKR</sequence>
<evidence type="ECO:0000256" key="2">
    <source>
        <dbReference type="ARBA" id="ARBA00012163"/>
    </source>
</evidence>
<dbReference type="GO" id="GO:0006402">
    <property type="term" value="P:mRNA catabolic process"/>
    <property type="evidence" value="ECO:0007669"/>
    <property type="project" value="TreeGrafter"/>
</dbReference>
<dbReference type="PROSITE" id="PS01175">
    <property type="entry name" value="RIBONUCLEASE_II"/>
    <property type="match status" value="1"/>
</dbReference>
<reference evidence="10" key="1">
    <citation type="submission" date="2018-06" db="EMBL/GenBank/DDBJ databases">
        <authorList>
            <person name="Zhirakovskaya E."/>
        </authorList>
    </citation>
    <scope>NUCLEOTIDE SEQUENCE</scope>
</reference>
<dbReference type="Pfam" id="PF17876">
    <property type="entry name" value="CSD2"/>
    <property type="match status" value="1"/>
</dbReference>
<accession>A0A3B0SGX4</accession>
<proteinExistence type="inferred from homology"/>
<dbReference type="InterPro" id="IPR050180">
    <property type="entry name" value="RNR_Ribonuclease"/>
</dbReference>
<keyword evidence="4" id="KW-0540">Nuclease</keyword>
<dbReference type="HAMAP" id="MF_01895">
    <property type="entry name" value="RNase_R"/>
    <property type="match status" value="1"/>
</dbReference>
<dbReference type="GO" id="GO:0008859">
    <property type="term" value="F:exoribonuclease II activity"/>
    <property type="evidence" value="ECO:0007669"/>
    <property type="project" value="UniProtKB-EC"/>
</dbReference>
<dbReference type="EMBL" id="UOED01000087">
    <property type="protein sequence ID" value="VAV94195.1"/>
    <property type="molecule type" value="Genomic_DNA"/>
</dbReference>
<dbReference type="SMART" id="SM00316">
    <property type="entry name" value="S1"/>
    <property type="match status" value="1"/>
</dbReference>
<evidence type="ECO:0000256" key="8">
    <source>
        <dbReference type="SAM" id="MobiDB-lite"/>
    </source>
</evidence>
<dbReference type="InterPro" id="IPR022966">
    <property type="entry name" value="RNase_II/R_CS"/>
</dbReference>
<evidence type="ECO:0000256" key="5">
    <source>
        <dbReference type="ARBA" id="ARBA00022801"/>
    </source>
</evidence>
<feature type="compositionally biased region" description="Basic residues" evidence="8">
    <location>
        <begin position="729"/>
        <end position="753"/>
    </location>
</feature>
<dbReference type="SUPFAM" id="SSF50249">
    <property type="entry name" value="Nucleic acid-binding proteins"/>
    <property type="match status" value="2"/>
</dbReference>
<dbReference type="GO" id="GO:0005829">
    <property type="term" value="C:cytosol"/>
    <property type="evidence" value="ECO:0007669"/>
    <property type="project" value="TreeGrafter"/>
</dbReference>
<dbReference type="Pfam" id="PF00575">
    <property type="entry name" value="S1"/>
    <property type="match status" value="1"/>
</dbReference>
<keyword evidence="3" id="KW-0963">Cytoplasm</keyword>
<dbReference type="InterPro" id="IPR004476">
    <property type="entry name" value="RNase_II/RNase_R"/>
</dbReference>
<dbReference type="PANTHER" id="PTHR23355">
    <property type="entry name" value="RIBONUCLEASE"/>
    <property type="match status" value="1"/>
</dbReference>
<dbReference type="PROSITE" id="PS50126">
    <property type="entry name" value="S1"/>
    <property type="match status" value="1"/>
</dbReference>
<keyword evidence="5" id="KW-0378">Hydrolase</keyword>
<dbReference type="InterPro" id="IPR003029">
    <property type="entry name" value="S1_domain"/>
</dbReference>